<dbReference type="AlphaFoldDB" id="A0AA48L1S4"/>
<keyword evidence="1" id="KW-0863">Zinc-finger</keyword>
<keyword evidence="1" id="KW-0479">Metal-binding</keyword>
<evidence type="ECO:0000313" key="4">
    <source>
        <dbReference type="EMBL" id="BEI90125.1"/>
    </source>
</evidence>
<proteinExistence type="predicted"/>
<name>A0AA48L1S4_9TREE</name>
<dbReference type="InterPro" id="IPR001841">
    <property type="entry name" value="Znf_RING"/>
</dbReference>
<evidence type="ECO:0000256" key="2">
    <source>
        <dbReference type="SAM" id="MobiDB-lite"/>
    </source>
</evidence>
<dbReference type="Proteomes" id="UP001233271">
    <property type="component" value="Chromosome 3"/>
</dbReference>
<evidence type="ECO:0000313" key="5">
    <source>
        <dbReference type="Proteomes" id="UP001233271"/>
    </source>
</evidence>
<dbReference type="KEGG" id="ccac:CcaHIS019_0301950"/>
<gene>
    <name evidence="4" type="ORF">CcaverHIS019_0301950</name>
</gene>
<dbReference type="RefSeq" id="XP_060455391.1">
    <property type="nucleotide sequence ID" value="XM_060598615.1"/>
</dbReference>
<sequence>MSYLHLHLSWEPNGAIDTIHTQHIHLTSLSLMRYSDYQSLLLDRLRRRGFSIEEIRKLPCLAMLDYEKRHNIISCFHESLCEPFKAVCACDDLLHLRGTAGGETPTTLLLEWSNTCARYVERAAPQQPRPQALSKEAENESEPEENGNSSCVICWDKARNQMPYICQHIVMCEECVTRVVDPIKLTGCPICGNMEERRAGPNLTASHLQIEVDRAAAVAEALSRAAAIEAERIVDAVDAAEAIHAAALVEATQRAERSCCLTHQAALEDAVTQAFALVESVVETAVAEAVAEAIAKERAEARERADATEYGGICVVCRDELVNQMPFKCPHILLCHDCALRVVESRRGCPWCKVTDVHPAAKWRVYLP</sequence>
<feature type="region of interest" description="Disordered" evidence="2">
    <location>
        <begin position="124"/>
        <end position="148"/>
    </location>
</feature>
<feature type="domain" description="RING-type" evidence="3">
    <location>
        <begin position="151"/>
        <end position="191"/>
    </location>
</feature>
<dbReference type="GeneID" id="85493996"/>
<dbReference type="PROSITE" id="PS50089">
    <property type="entry name" value="ZF_RING_2"/>
    <property type="match status" value="2"/>
</dbReference>
<dbReference type="InterPro" id="IPR013083">
    <property type="entry name" value="Znf_RING/FYVE/PHD"/>
</dbReference>
<dbReference type="GO" id="GO:0008270">
    <property type="term" value="F:zinc ion binding"/>
    <property type="evidence" value="ECO:0007669"/>
    <property type="project" value="UniProtKB-KW"/>
</dbReference>
<feature type="domain" description="RING-type" evidence="3">
    <location>
        <begin position="314"/>
        <end position="353"/>
    </location>
</feature>
<reference evidence="4" key="1">
    <citation type="journal article" date="2023" name="BMC Genomics">
        <title>Chromosome-level genome assemblies of Cutaneotrichosporon spp. (Trichosporonales, Basidiomycota) reveal imbalanced evolution between nucleotide sequences and chromosome synteny.</title>
        <authorList>
            <person name="Kobayashi Y."/>
            <person name="Kayamori A."/>
            <person name="Aoki K."/>
            <person name="Shiwa Y."/>
            <person name="Matsutani M."/>
            <person name="Fujita N."/>
            <person name="Sugita T."/>
            <person name="Iwasaki W."/>
            <person name="Tanaka N."/>
            <person name="Takashima M."/>
        </authorList>
    </citation>
    <scope>NUCLEOTIDE SEQUENCE</scope>
    <source>
        <strain evidence="4">HIS019</strain>
    </source>
</reference>
<evidence type="ECO:0000256" key="1">
    <source>
        <dbReference type="PROSITE-ProRule" id="PRU00175"/>
    </source>
</evidence>
<keyword evidence="5" id="KW-1185">Reference proteome</keyword>
<dbReference type="Gene3D" id="3.30.40.10">
    <property type="entry name" value="Zinc/RING finger domain, C3HC4 (zinc finger)"/>
    <property type="match status" value="2"/>
</dbReference>
<dbReference type="EMBL" id="AP028214">
    <property type="protein sequence ID" value="BEI90125.1"/>
    <property type="molecule type" value="Genomic_DNA"/>
</dbReference>
<keyword evidence="1" id="KW-0862">Zinc</keyword>
<dbReference type="SUPFAM" id="SSF57850">
    <property type="entry name" value="RING/U-box"/>
    <property type="match status" value="2"/>
</dbReference>
<protein>
    <recommendedName>
        <fullName evidence="3">RING-type domain-containing protein</fullName>
    </recommendedName>
</protein>
<evidence type="ECO:0000259" key="3">
    <source>
        <dbReference type="PROSITE" id="PS50089"/>
    </source>
</evidence>
<dbReference type="Pfam" id="PF13920">
    <property type="entry name" value="zf-C3HC4_3"/>
    <property type="match status" value="2"/>
</dbReference>
<organism evidence="4 5">
    <name type="scientific">Cutaneotrichosporon cavernicola</name>
    <dbReference type="NCBI Taxonomy" id="279322"/>
    <lineage>
        <taxon>Eukaryota</taxon>
        <taxon>Fungi</taxon>
        <taxon>Dikarya</taxon>
        <taxon>Basidiomycota</taxon>
        <taxon>Agaricomycotina</taxon>
        <taxon>Tremellomycetes</taxon>
        <taxon>Trichosporonales</taxon>
        <taxon>Trichosporonaceae</taxon>
        <taxon>Cutaneotrichosporon</taxon>
    </lineage>
</organism>
<accession>A0AA48L1S4</accession>